<dbReference type="RefSeq" id="WP_053556788.1">
    <property type="nucleotide sequence ID" value="NZ_CP011340.1"/>
</dbReference>
<feature type="compositionally biased region" description="Low complexity" evidence="3">
    <location>
        <begin position="16"/>
        <end position="25"/>
    </location>
</feature>
<feature type="compositionally biased region" description="Basic and acidic residues" evidence="3">
    <location>
        <begin position="52"/>
        <end position="69"/>
    </location>
</feature>
<sequence length="257" mass="27144">MANPTIRGRGSTSPGRRAMSAAARAAAKRSDRVRPGPGGSALLDTPRGPAPRRLEAPDDASQARRDENQHVGPVVLAEEAAALLPERRRRRRRARLCALLAALVALGLTAVAVLGWEYAEGRRTDAARTQAVAAARKAAPVVLSYDHRRLEADFAAARGHLTGAFKEEYGRTTSKVVGPTAKKYRGVVKASVVAPPDGGTPAASVVSASPDRAVVLLFVNQVTTSTQVTGSRVDLNRVRMTMTRTSGGWKVSAVDAL</sequence>
<gene>
    <name evidence="5" type="ORF">SPRI_1570</name>
</gene>
<evidence type="ECO:0000256" key="4">
    <source>
        <dbReference type="SAM" id="Phobius"/>
    </source>
</evidence>
<accession>A0A0M4D8N8</accession>
<dbReference type="AlphaFoldDB" id="A0A0M4D8N8"/>
<keyword evidence="4" id="KW-1133">Transmembrane helix</keyword>
<evidence type="ECO:0000256" key="2">
    <source>
        <dbReference type="ARBA" id="ARBA00023136"/>
    </source>
</evidence>
<dbReference type="GO" id="GO:0016020">
    <property type="term" value="C:membrane"/>
    <property type="evidence" value="ECO:0007669"/>
    <property type="project" value="UniProtKB-SubCell"/>
</dbReference>
<comment type="subcellular location">
    <subcellularLocation>
        <location evidence="1">Membrane</location>
    </subcellularLocation>
</comment>
<reference evidence="5 6" key="1">
    <citation type="submission" date="2015-08" db="EMBL/GenBank/DDBJ databases">
        <title>Genome sequence of the pristinamycin over-producing bacterium Streptomyces pristinaespiralis HCCB10218.</title>
        <authorList>
            <person name="Tian J."/>
            <person name="Yang J."/>
            <person name="Li L."/>
            <person name="Ruan L."/>
            <person name="Wei W."/>
            <person name="Zheng G."/>
            <person name="Wei Z."/>
            <person name="Yang S."/>
            <person name="Ge M."/>
            <person name="Jiang W."/>
            <person name="Lu Y."/>
        </authorList>
    </citation>
    <scope>NUCLEOTIDE SEQUENCE [LARGE SCALE GENOMIC DNA]</scope>
    <source>
        <strain evidence="5 6">HCCB 10218</strain>
    </source>
</reference>
<feature type="region of interest" description="Disordered" evidence="3">
    <location>
        <begin position="1"/>
        <end position="69"/>
    </location>
</feature>
<dbReference type="PANTHER" id="PTHR37042">
    <property type="entry name" value="OUTER MEMBRANE PROTEIN RV1973"/>
    <property type="match status" value="1"/>
</dbReference>
<dbReference type="GeneID" id="97237370"/>
<name>A0A0M4D8N8_STRPR</name>
<dbReference type="Proteomes" id="UP000060513">
    <property type="component" value="Chromosome"/>
</dbReference>
<proteinExistence type="predicted"/>
<evidence type="ECO:0000313" key="6">
    <source>
        <dbReference type="Proteomes" id="UP000060513"/>
    </source>
</evidence>
<evidence type="ECO:0000313" key="5">
    <source>
        <dbReference type="EMBL" id="ALC19876.1"/>
    </source>
</evidence>
<keyword evidence="4" id="KW-0812">Transmembrane</keyword>
<protein>
    <submittedName>
        <fullName evidence="5">Molecular chaperone DnaJ</fullName>
    </submittedName>
</protein>
<dbReference type="KEGG" id="spri:SPRI_1570"/>
<dbReference type="PATRIC" id="fig|38300.4.peg.1673"/>
<organism evidence="5">
    <name type="scientific">Streptomyces pristinaespiralis</name>
    <dbReference type="NCBI Taxonomy" id="38300"/>
    <lineage>
        <taxon>Bacteria</taxon>
        <taxon>Bacillati</taxon>
        <taxon>Actinomycetota</taxon>
        <taxon>Actinomycetes</taxon>
        <taxon>Kitasatosporales</taxon>
        <taxon>Streptomycetaceae</taxon>
        <taxon>Streptomyces</taxon>
    </lineage>
</organism>
<dbReference type="EMBL" id="CP011340">
    <property type="protein sequence ID" value="ALC19876.1"/>
    <property type="molecule type" value="Genomic_DNA"/>
</dbReference>
<evidence type="ECO:0000256" key="3">
    <source>
        <dbReference type="SAM" id="MobiDB-lite"/>
    </source>
</evidence>
<dbReference type="STRING" id="38300.SPRI_1570"/>
<evidence type="ECO:0000256" key="1">
    <source>
        <dbReference type="ARBA" id="ARBA00004370"/>
    </source>
</evidence>
<dbReference type="OrthoDB" id="3536396at2"/>
<dbReference type="PANTHER" id="PTHR37042:SF4">
    <property type="entry name" value="OUTER MEMBRANE PROTEIN RV1973"/>
    <property type="match status" value="1"/>
</dbReference>
<feature type="transmembrane region" description="Helical" evidence="4">
    <location>
        <begin position="96"/>
        <end position="116"/>
    </location>
</feature>
<keyword evidence="2 4" id="KW-0472">Membrane</keyword>